<dbReference type="NCBIfam" id="TIGR02428">
    <property type="entry name" value="pcaJ_scoB_fam"/>
    <property type="match status" value="1"/>
</dbReference>
<dbReference type="InterPro" id="IPR012791">
    <property type="entry name" value="3-oxoacid_CoA-transf_B"/>
</dbReference>
<name>A0A4S4JUL4_ALKAL</name>
<dbReference type="EMBL" id="JALP01000307">
    <property type="protein sequence ID" value="THG88791.1"/>
    <property type="molecule type" value="Genomic_DNA"/>
</dbReference>
<dbReference type="InterPro" id="IPR037171">
    <property type="entry name" value="NagB/RpiA_transferase-like"/>
</dbReference>
<dbReference type="Pfam" id="PF01144">
    <property type="entry name" value="CoA_trans"/>
    <property type="match status" value="1"/>
</dbReference>
<evidence type="ECO:0000256" key="1">
    <source>
        <dbReference type="ARBA" id="ARBA00007047"/>
    </source>
</evidence>
<comment type="similarity">
    <text evidence="1">Belongs to the 3-oxoacid CoA-transferase subunit B family.</text>
</comment>
<comment type="caution">
    <text evidence="3">The sequence shown here is derived from an EMBL/GenBank/DDBJ whole genome shotgun (WGS) entry which is preliminary data.</text>
</comment>
<dbReference type="SMART" id="SM00882">
    <property type="entry name" value="CoA_trans"/>
    <property type="match status" value="1"/>
</dbReference>
<dbReference type="GO" id="GO:0008410">
    <property type="term" value="F:CoA-transferase activity"/>
    <property type="evidence" value="ECO:0007669"/>
    <property type="project" value="InterPro"/>
</dbReference>
<dbReference type="SUPFAM" id="SSF100950">
    <property type="entry name" value="NagB/RpiA/CoA transferase-like"/>
    <property type="match status" value="1"/>
</dbReference>
<protein>
    <submittedName>
        <fullName evidence="3">CoA transferase subunit beta</fullName>
    </submittedName>
</protein>
<accession>A0A4S4JUL4</accession>
<evidence type="ECO:0000313" key="4">
    <source>
        <dbReference type="Proteomes" id="UP000297014"/>
    </source>
</evidence>
<keyword evidence="2 3" id="KW-0808">Transferase</keyword>
<dbReference type="PANTHER" id="PTHR13707">
    <property type="entry name" value="KETOACID-COENZYME A TRANSFERASE"/>
    <property type="match status" value="1"/>
</dbReference>
<evidence type="ECO:0000313" key="3">
    <source>
        <dbReference type="EMBL" id="THG88791.1"/>
    </source>
</evidence>
<gene>
    <name evidence="3" type="ORF">AJ85_21470</name>
</gene>
<dbReference type="Gene3D" id="3.40.1080.10">
    <property type="entry name" value="Glutaconate Coenzyme A-transferase"/>
    <property type="match status" value="1"/>
</dbReference>
<dbReference type="PANTHER" id="PTHR13707:SF57">
    <property type="entry name" value="SUCCINYL-COA:3-KETOACID COENZYME A TRANSFERASE SUBUNIT B-RELATED"/>
    <property type="match status" value="1"/>
</dbReference>
<proteinExistence type="inferred from homology"/>
<reference evidence="3 4" key="1">
    <citation type="submission" date="2014-01" db="EMBL/GenBank/DDBJ databases">
        <title>Draft genome sequencing of Bacillus alcalophilus CGMCC 1.3604.</title>
        <authorList>
            <person name="Yang J."/>
            <person name="Diao L."/>
            <person name="Yang S."/>
        </authorList>
    </citation>
    <scope>NUCLEOTIDE SEQUENCE [LARGE SCALE GENOMIC DNA]</scope>
    <source>
        <strain evidence="3 4">CGMCC 1.3604</strain>
    </source>
</reference>
<dbReference type="Proteomes" id="UP000297014">
    <property type="component" value="Unassembled WGS sequence"/>
</dbReference>
<evidence type="ECO:0000256" key="2">
    <source>
        <dbReference type="ARBA" id="ARBA00022679"/>
    </source>
</evidence>
<dbReference type="InterPro" id="IPR004165">
    <property type="entry name" value="CoA_trans_fam_I"/>
</dbReference>
<organism evidence="3 4">
    <name type="scientific">Alkalihalobacillus alcalophilus ATCC 27647 = CGMCC 1.3604</name>
    <dbReference type="NCBI Taxonomy" id="1218173"/>
    <lineage>
        <taxon>Bacteria</taxon>
        <taxon>Bacillati</taxon>
        <taxon>Bacillota</taxon>
        <taxon>Bacilli</taxon>
        <taxon>Bacillales</taxon>
        <taxon>Bacillaceae</taxon>
        <taxon>Alkalihalobacillus</taxon>
    </lineage>
</organism>
<sequence>MEIGLGIRDKELMAKRAEQEIETGMVVNLGIGIPSLVANFIKKEKFVFLQAENGLLGMGVKPDLGKEDPMICNAGGIPVTLIKGASYFDSATAFAMIRAGQIDLAILGALEVSEQGDLANWIVPKKMVPGIGGAIELAQKAKKVIVLMSHTNKDGKAKIVQNCTLPLTAKQCVHMIITERAVIEVTAHGLFLKEIIEPFTLEDVLLSTEATLHVTKSCYRS</sequence>
<dbReference type="AlphaFoldDB" id="A0A4S4JUL4"/>